<accession>A0A832ZUU2</accession>
<organism evidence="1 2">
    <name type="scientific">Caldiarchaeum subterraneum</name>
    <dbReference type="NCBI Taxonomy" id="311458"/>
    <lineage>
        <taxon>Archaea</taxon>
        <taxon>Nitrososphaerota</taxon>
        <taxon>Candidatus Caldarchaeales</taxon>
        <taxon>Candidatus Caldarchaeaceae</taxon>
        <taxon>Candidatus Caldarchaeum</taxon>
    </lineage>
</organism>
<dbReference type="PANTHER" id="PTHR18964:SF149">
    <property type="entry name" value="BIFUNCTIONAL UDP-N-ACETYLGLUCOSAMINE 2-EPIMERASE_N-ACETYLMANNOSAMINE KINASE"/>
    <property type="match status" value="1"/>
</dbReference>
<dbReference type="PROSITE" id="PS01125">
    <property type="entry name" value="ROK"/>
    <property type="match status" value="1"/>
</dbReference>
<gene>
    <name evidence="1" type="ORF">EYH45_02240</name>
</gene>
<dbReference type="InterPro" id="IPR049874">
    <property type="entry name" value="ROK_cs"/>
</dbReference>
<dbReference type="EMBL" id="DQVM01000039">
    <property type="protein sequence ID" value="HIQ29364.1"/>
    <property type="molecule type" value="Genomic_DNA"/>
</dbReference>
<reference evidence="1" key="1">
    <citation type="journal article" date="2020" name="ISME J.">
        <title>Gammaproteobacteria mediating utilization of methyl-, sulfur- and petroleum organic compounds in deep ocean hydrothermal plumes.</title>
        <authorList>
            <person name="Zhou Z."/>
            <person name="Liu Y."/>
            <person name="Pan J."/>
            <person name="Cron B.R."/>
            <person name="Toner B.M."/>
            <person name="Anantharaman K."/>
            <person name="Breier J.A."/>
            <person name="Dick G.J."/>
            <person name="Li M."/>
        </authorList>
    </citation>
    <scope>NUCLEOTIDE SEQUENCE</scope>
    <source>
        <strain evidence="1">SZUA-1515</strain>
    </source>
</reference>
<dbReference type="PANTHER" id="PTHR18964">
    <property type="entry name" value="ROK (REPRESSOR, ORF, KINASE) FAMILY"/>
    <property type="match status" value="1"/>
</dbReference>
<sequence>ADGDGRIIARRRFKTPRVEKALRRSLVEAFRGLMEEAGVGRLDSVGVASIGPLSMKEGVILGAPNLGMERIDVAGAIREFHSGPLVMLNDCNAAVLGERLYGAGQGVDNLAYLTISTGIGCGAIVNGKLLFGKDGNAAEAGHVVVDYKLRVRCGCGGYGHWEALCSGKGLLNLAKLVTGRRRWRTAQQLFEAAEKHRDRQARLVLREAARINAAGMAAIINNFDPELLTIGGGVALNHRELVIEWALRSLSRYVLNRMPRITPTPLGEEAPLLGAVAAAVNPPEEAVVLR</sequence>
<comment type="caution">
    <text evidence="1">The sequence shown here is derived from an EMBL/GenBank/DDBJ whole genome shotgun (WGS) entry which is preliminary data.</text>
</comment>
<dbReference type="SUPFAM" id="SSF53067">
    <property type="entry name" value="Actin-like ATPase domain"/>
    <property type="match status" value="1"/>
</dbReference>
<dbReference type="Pfam" id="PF00480">
    <property type="entry name" value="ROK"/>
    <property type="match status" value="1"/>
</dbReference>
<feature type="non-terminal residue" evidence="1">
    <location>
        <position position="1"/>
    </location>
</feature>
<dbReference type="InterPro" id="IPR000600">
    <property type="entry name" value="ROK"/>
</dbReference>
<dbReference type="Proteomes" id="UP000608579">
    <property type="component" value="Unassembled WGS sequence"/>
</dbReference>
<dbReference type="GO" id="GO:0008761">
    <property type="term" value="F:UDP-N-acetylglucosamine 2-epimerase activity"/>
    <property type="evidence" value="ECO:0007669"/>
    <property type="project" value="TreeGrafter"/>
</dbReference>
<name>A0A832ZUU2_CALS0</name>
<dbReference type="Gene3D" id="3.30.420.40">
    <property type="match status" value="2"/>
</dbReference>
<evidence type="ECO:0000313" key="2">
    <source>
        <dbReference type="Proteomes" id="UP000608579"/>
    </source>
</evidence>
<protein>
    <submittedName>
        <fullName evidence="1">ROK family protein</fullName>
    </submittedName>
</protein>
<dbReference type="InterPro" id="IPR043129">
    <property type="entry name" value="ATPase_NBD"/>
</dbReference>
<dbReference type="GO" id="GO:0009384">
    <property type="term" value="F:N-acylmannosamine kinase activity"/>
    <property type="evidence" value="ECO:0007669"/>
    <property type="project" value="TreeGrafter"/>
</dbReference>
<evidence type="ECO:0000313" key="1">
    <source>
        <dbReference type="EMBL" id="HIQ29364.1"/>
    </source>
</evidence>
<proteinExistence type="predicted"/>
<dbReference type="AlphaFoldDB" id="A0A832ZUU2"/>